<dbReference type="SUPFAM" id="SSF54523">
    <property type="entry name" value="Pili subunits"/>
    <property type="match status" value="1"/>
</dbReference>
<dbReference type="PIR" id="A57221">
    <property type="entry name" value="A57221"/>
</dbReference>
<feature type="transmembrane region" description="Helical" evidence="1">
    <location>
        <begin position="6"/>
        <end position="25"/>
    </location>
</feature>
<evidence type="ECO:0000256" key="1">
    <source>
        <dbReference type="SAM" id="Phobius"/>
    </source>
</evidence>
<dbReference type="Gene3D" id="3.30.700.10">
    <property type="entry name" value="Glycoprotein, Type 4 Pilin"/>
    <property type="match status" value="1"/>
</dbReference>
<organism evidence="2">
    <name type="scientific">Aeromonas sobria</name>
    <dbReference type="NCBI Taxonomy" id="646"/>
    <lineage>
        <taxon>Bacteria</taxon>
        <taxon>Pseudomonadati</taxon>
        <taxon>Pseudomonadota</taxon>
        <taxon>Gammaproteobacteria</taxon>
        <taxon>Aeromonadales</taxon>
        <taxon>Aeromonadaceae</taxon>
        <taxon>Aeromonas</taxon>
    </lineage>
</organism>
<feature type="non-terminal residue" evidence="2">
    <location>
        <position position="26"/>
    </location>
</feature>
<sequence length="26" mass="2780">MTLIELVIVIIILGILAVTAAPKFLN</sequence>
<keyword evidence="1" id="KW-0472">Membrane</keyword>
<dbReference type="NCBIfam" id="TIGR02532">
    <property type="entry name" value="IV_pilin_GFxxxE"/>
    <property type="match status" value="1"/>
</dbReference>
<protein>
    <submittedName>
        <fullName evidence="2">Pilin, type IV</fullName>
    </submittedName>
</protein>
<accession>Q7M145</accession>
<dbReference type="InterPro" id="IPR045584">
    <property type="entry name" value="Pilin-like"/>
</dbReference>
<dbReference type="AlphaFoldDB" id="Q7M145"/>
<reference evidence="2" key="1">
    <citation type="submission" date="1995-11" db="PIR data bank">
        <authorList>
            <person name="Kirov S.M."/>
            <person name="Sanderson K."/>
        </authorList>
    </citation>
    <scope>PROTEIN SEQUENCE</scope>
</reference>
<keyword evidence="1" id="KW-0812">Transmembrane</keyword>
<name>Q7M145_AERSO</name>
<keyword evidence="1" id="KW-1133">Transmembrane helix</keyword>
<proteinExistence type="predicted"/>
<dbReference type="InterPro" id="IPR012902">
    <property type="entry name" value="N_methyl_site"/>
</dbReference>
<evidence type="ECO:0000313" key="2">
    <source>
        <dbReference type="PIR" id="A57221"/>
    </source>
</evidence>